<proteinExistence type="predicted"/>
<reference evidence="2" key="2">
    <citation type="submission" date="2020-09" db="EMBL/GenBank/DDBJ databases">
        <authorList>
            <person name="Sun Q."/>
            <person name="Kim S."/>
        </authorList>
    </citation>
    <scope>NUCLEOTIDE SEQUENCE</scope>
    <source>
        <strain evidence="2">KCTC 42651</strain>
    </source>
</reference>
<dbReference type="Proteomes" id="UP000630353">
    <property type="component" value="Unassembled WGS sequence"/>
</dbReference>
<evidence type="ECO:0000256" key="1">
    <source>
        <dbReference type="SAM" id="Phobius"/>
    </source>
</evidence>
<dbReference type="CDD" id="cd01324">
    <property type="entry name" value="cbb3_Oxidase_CcoQ"/>
    <property type="match status" value="1"/>
</dbReference>
<dbReference type="Pfam" id="PF05545">
    <property type="entry name" value="FixQ"/>
    <property type="match status" value="1"/>
</dbReference>
<evidence type="ECO:0000313" key="2">
    <source>
        <dbReference type="EMBL" id="GHD57486.1"/>
    </source>
</evidence>
<gene>
    <name evidence="2" type="ORF">GCM10017083_39070</name>
</gene>
<comment type="caution">
    <text evidence="2">The sequence shown here is derived from an EMBL/GenBank/DDBJ whole genome shotgun (WGS) entry which is preliminary data.</text>
</comment>
<accession>A0A918XUN1</accession>
<keyword evidence="1" id="KW-0812">Transmembrane</keyword>
<protein>
    <recommendedName>
        <fullName evidence="4">CcoQ/FixQ family Cbb3-type cytochrome c oxidase assembly chaperone</fullName>
    </recommendedName>
</protein>
<feature type="transmembrane region" description="Helical" evidence="1">
    <location>
        <begin position="12"/>
        <end position="31"/>
    </location>
</feature>
<reference evidence="2" key="1">
    <citation type="journal article" date="2014" name="Int. J. Syst. Evol. Microbiol.">
        <title>Complete genome sequence of Corynebacterium casei LMG S-19264T (=DSM 44701T), isolated from a smear-ripened cheese.</title>
        <authorList>
            <consortium name="US DOE Joint Genome Institute (JGI-PGF)"/>
            <person name="Walter F."/>
            <person name="Albersmeier A."/>
            <person name="Kalinowski J."/>
            <person name="Ruckert C."/>
        </authorList>
    </citation>
    <scope>NUCLEOTIDE SEQUENCE</scope>
    <source>
        <strain evidence="2">KCTC 42651</strain>
    </source>
</reference>
<dbReference type="EMBL" id="BMZS01000009">
    <property type="protein sequence ID" value="GHD57486.1"/>
    <property type="molecule type" value="Genomic_DNA"/>
</dbReference>
<dbReference type="RefSeq" id="WP_189992752.1">
    <property type="nucleotide sequence ID" value="NZ_BMZS01000009.1"/>
</dbReference>
<keyword evidence="3" id="KW-1185">Reference proteome</keyword>
<keyword evidence="1" id="KW-0472">Membrane</keyword>
<keyword evidence="1" id="KW-1133">Transmembrane helix</keyword>
<organism evidence="2 3">
    <name type="scientific">Thalassobaculum fulvum</name>
    <dbReference type="NCBI Taxonomy" id="1633335"/>
    <lineage>
        <taxon>Bacteria</taxon>
        <taxon>Pseudomonadati</taxon>
        <taxon>Pseudomonadota</taxon>
        <taxon>Alphaproteobacteria</taxon>
        <taxon>Rhodospirillales</taxon>
        <taxon>Thalassobaculaceae</taxon>
        <taxon>Thalassobaculum</taxon>
    </lineage>
</organism>
<evidence type="ECO:0000313" key="3">
    <source>
        <dbReference type="Proteomes" id="UP000630353"/>
    </source>
</evidence>
<evidence type="ECO:0008006" key="4">
    <source>
        <dbReference type="Google" id="ProtNLM"/>
    </source>
</evidence>
<dbReference type="InterPro" id="IPR008621">
    <property type="entry name" value="Cbb3-typ_cyt_oxidase_comp"/>
</dbReference>
<dbReference type="AlphaFoldDB" id="A0A918XUN1"/>
<name>A0A918XUN1_9PROT</name>
<sequence length="49" mass="5606">MTYHDVSVFAQSWGLVFLVALFMAACAYALWPGNRARFERAARQPLEED</sequence>